<proteinExistence type="predicted"/>
<comment type="caution">
    <text evidence="1">The sequence shown here is derived from an EMBL/GenBank/DDBJ whole genome shotgun (WGS) entry which is preliminary data.</text>
</comment>
<keyword evidence="2" id="KW-1185">Reference proteome</keyword>
<reference evidence="1 2" key="1">
    <citation type="submission" date="2023-11" db="EMBL/GenBank/DDBJ databases">
        <title>Halocaridina rubra genome assembly.</title>
        <authorList>
            <person name="Smith C."/>
        </authorList>
    </citation>
    <scope>NUCLEOTIDE SEQUENCE [LARGE SCALE GENOMIC DNA]</scope>
    <source>
        <strain evidence="1">EP-1</strain>
        <tissue evidence="1">Whole</tissue>
    </source>
</reference>
<evidence type="ECO:0000313" key="2">
    <source>
        <dbReference type="Proteomes" id="UP001381693"/>
    </source>
</evidence>
<dbReference type="EMBL" id="JAXCGZ010013770">
    <property type="protein sequence ID" value="KAK7071974.1"/>
    <property type="molecule type" value="Genomic_DNA"/>
</dbReference>
<accession>A0AAN8X4N7</accession>
<gene>
    <name evidence="1" type="ORF">SK128_016270</name>
</gene>
<protein>
    <submittedName>
        <fullName evidence="1">Uncharacterized protein</fullName>
    </submittedName>
</protein>
<organism evidence="1 2">
    <name type="scientific">Halocaridina rubra</name>
    <name type="common">Hawaiian red shrimp</name>
    <dbReference type="NCBI Taxonomy" id="373956"/>
    <lineage>
        <taxon>Eukaryota</taxon>
        <taxon>Metazoa</taxon>
        <taxon>Ecdysozoa</taxon>
        <taxon>Arthropoda</taxon>
        <taxon>Crustacea</taxon>
        <taxon>Multicrustacea</taxon>
        <taxon>Malacostraca</taxon>
        <taxon>Eumalacostraca</taxon>
        <taxon>Eucarida</taxon>
        <taxon>Decapoda</taxon>
        <taxon>Pleocyemata</taxon>
        <taxon>Caridea</taxon>
        <taxon>Atyoidea</taxon>
        <taxon>Atyidae</taxon>
        <taxon>Halocaridina</taxon>
    </lineage>
</organism>
<name>A0AAN8X4N7_HALRR</name>
<evidence type="ECO:0000313" key="1">
    <source>
        <dbReference type="EMBL" id="KAK7071974.1"/>
    </source>
</evidence>
<dbReference type="AlphaFoldDB" id="A0AAN8X4N7"/>
<dbReference type="Proteomes" id="UP001381693">
    <property type="component" value="Unassembled WGS sequence"/>
</dbReference>
<sequence>MEKVNRLNADYQRFGQHATHAIHTLPYYVRTGALGTGELPVFMASCCSKISDTHTSFNQIEFSSEENQNTKRSLSQPAVSPIYLMASLNQEVKRTMEEE</sequence>